<dbReference type="Proteomes" id="UP001057381">
    <property type="component" value="Chromosome"/>
</dbReference>
<dbReference type="PANTHER" id="PTHR46558">
    <property type="entry name" value="TRACRIPTIONAL REGULATORY PROTEIN-RELATED-RELATED"/>
    <property type="match status" value="1"/>
</dbReference>
<dbReference type="InterPro" id="IPR001387">
    <property type="entry name" value="Cro/C1-type_HTH"/>
</dbReference>
<reference evidence="3" key="1">
    <citation type="submission" date="2021-04" db="EMBL/GenBank/DDBJ databases">
        <title>Complete Genome Sequences of Macrococcus spp. from dog and cattle.</title>
        <authorList>
            <person name="Schwendener S."/>
            <person name="Perreten V."/>
        </authorList>
    </citation>
    <scope>NUCLEOTIDE SEQUENCE</scope>
    <source>
        <strain evidence="3">Epi0143-OL</strain>
    </source>
</reference>
<evidence type="ECO:0000313" key="3">
    <source>
        <dbReference type="EMBL" id="UTH13892.1"/>
    </source>
</evidence>
<dbReference type="EMBL" id="CP073809">
    <property type="protein sequence ID" value="UTH13892.1"/>
    <property type="molecule type" value="Genomic_DNA"/>
</dbReference>
<name>A0A9Q9BVG4_9STAP</name>
<feature type="domain" description="HTH cro/C1-type" evidence="2">
    <location>
        <begin position="7"/>
        <end position="61"/>
    </location>
</feature>
<sequence length="70" mass="8193">MKLTSRLKEYRARERISQSELANRVNVTRQTIGFIEKGTFSPSITLVLKICHEFDCRVEDLFTLEDESNE</sequence>
<dbReference type="GO" id="GO:0003677">
    <property type="term" value="F:DNA binding"/>
    <property type="evidence" value="ECO:0007669"/>
    <property type="project" value="UniProtKB-KW"/>
</dbReference>
<dbReference type="SUPFAM" id="SSF47413">
    <property type="entry name" value="lambda repressor-like DNA-binding domains"/>
    <property type="match status" value="1"/>
</dbReference>
<accession>A0A9Q9BVG4</accession>
<dbReference type="RefSeq" id="WP_254250032.1">
    <property type="nucleotide sequence ID" value="NZ_CP073809.1"/>
</dbReference>
<gene>
    <name evidence="3" type="ORF">KFV11_00515</name>
</gene>
<keyword evidence="1" id="KW-0238">DNA-binding</keyword>
<dbReference type="SMART" id="SM00530">
    <property type="entry name" value="HTH_XRE"/>
    <property type="match status" value="1"/>
</dbReference>
<dbReference type="AlphaFoldDB" id="A0A9Q9BVG4"/>
<evidence type="ECO:0000259" key="2">
    <source>
        <dbReference type="PROSITE" id="PS50943"/>
    </source>
</evidence>
<dbReference type="KEGG" id="mequ:KFV11_00515"/>
<dbReference type="PANTHER" id="PTHR46558:SF4">
    <property type="entry name" value="DNA-BIDING PHAGE PROTEIN"/>
    <property type="match status" value="1"/>
</dbReference>
<organism evidence="3 4">
    <name type="scientific">Macrococcus equipercicus</name>
    <dbReference type="NCBI Taxonomy" id="69967"/>
    <lineage>
        <taxon>Bacteria</taxon>
        <taxon>Bacillati</taxon>
        <taxon>Bacillota</taxon>
        <taxon>Bacilli</taxon>
        <taxon>Bacillales</taxon>
        <taxon>Staphylococcaceae</taxon>
        <taxon>Macrococcus</taxon>
    </lineage>
</organism>
<proteinExistence type="predicted"/>
<dbReference type="Gene3D" id="1.10.260.40">
    <property type="entry name" value="lambda repressor-like DNA-binding domains"/>
    <property type="match status" value="1"/>
</dbReference>
<evidence type="ECO:0000256" key="1">
    <source>
        <dbReference type="ARBA" id="ARBA00023125"/>
    </source>
</evidence>
<dbReference type="InterPro" id="IPR010982">
    <property type="entry name" value="Lambda_DNA-bd_dom_sf"/>
</dbReference>
<dbReference type="PROSITE" id="PS50943">
    <property type="entry name" value="HTH_CROC1"/>
    <property type="match status" value="1"/>
</dbReference>
<protein>
    <submittedName>
        <fullName evidence="3">Helix-turn-helix transcriptional regulator</fullName>
    </submittedName>
</protein>
<dbReference type="Pfam" id="PF01381">
    <property type="entry name" value="HTH_3"/>
    <property type="match status" value="1"/>
</dbReference>
<dbReference type="CDD" id="cd00093">
    <property type="entry name" value="HTH_XRE"/>
    <property type="match status" value="1"/>
</dbReference>
<evidence type="ECO:0000313" key="4">
    <source>
        <dbReference type="Proteomes" id="UP001057381"/>
    </source>
</evidence>